<evidence type="ECO:0000256" key="1">
    <source>
        <dbReference type="ARBA" id="ARBA00022723"/>
    </source>
</evidence>
<dbReference type="PROSITE" id="PS50199">
    <property type="entry name" value="ZF_RANBP2_2"/>
    <property type="match status" value="1"/>
</dbReference>
<feature type="domain" description="BRCT" evidence="6">
    <location>
        <begin position="56"/>
        <end position="163"/>
    </location>
</feature>
<dbReference type="InterPro" id="IPR001876">
    <property type="entry name" value="Znf_RanBP2"/>
</dbReference>
<protein>
    <recommendedName>
        <fullName evidence="9">RanBP2-type domain-containing protein</fullName>
    </recommendedName>
</protein>
<evidence type="ECO:0000256" key="5">
    <source>
        <dbReference type="SAM" id="MobiDB-lite"/>
    </source>
</evidence>
<feature type="compositionally biased region" description="Low complexity" evidence="5">
    <location>
        <begin position="507"/>
        <end position="534"/>
    </location>
</feature>
<dbReference type="Proteomes" id="UP000053236">
    <property type="component" value="Unassembled WGS sequence"/>
</dbReference>
<dbReference type="PANTHER" id="PTHR14625:SF3">
    <property type="entry name" value="MICROCEPHALIN"/>
    <property type="match status" value="1"/>
</dbReference>
<feature type="compositionally biased region" description="Basic and acidic residues" evidence="5">
    <location>
        <begin position="192"/>
        <end position="201"/>
    </location>
</feature>
<feature type="compositionally biased region" description="Polar residues" evidence="5">
    <location>
        <begin position="535"/>
        <end position="582"/>
    </location>
</feature>
<name>W2HNM5_PHYNI</name>
<dbReference type="InterPro" id="IPR022047">
    <property type="entry name" value="Microcephalin-like"/>
</dbReference>
<feature type="compositionally biased region" description="Low complexity" evidence="5">
    <location>
        <begin position="10"/>
        <end position="50"/>
    </location>
</feature>
<evidence type="ECO:0000256" key="2">
    <source>
        <dbReference type="ARBA" id="ARBA00022771"/>
    </source>
</evidence>
<dbReference type="CDD" id="cd17751">
    <property type="entry name" value="BRCT_microcephalin_rpt3"/>
    <property type="match status" value="1"/>
</dbReference>
<dbReference type="EMBL" id="KI684005">
    <property type="protein sequence ID" value="ETK96769.1"/>
    <property type="molecule type" value="Genomic_DNA"/>
</dbReference>
<gene>
    <name evidence="8" type="ORF">L915_00595</name>
</gene>
<accession>W2HNM5</accession>
<evidence type="ECO:0000256" key="3">
    <source>
        <dbReference type="ARBA" id="ARBA00022833"/>
    </source>
</evidence>
<dbReference type="InterPro" id="IPR036420">
    <property type="entry name" value="BRCT_dom_sf"/>
</dbReference>
<feature type="domain" description="BRCT" evidence="6">
    <location>
        <begin position="726"/>
        <end position="786"/>
    </location>
</feature>
<proteinExistence type="predicted"/>
<keyword evidence="3" id="KW-0862">Zinc</keyword>
<dbReference type="SUPFAM" id="SSF52113">
    <property type="entry name" value="BRCT domain"/>
    <property type="match status" value="3"/>
</dbReference>
<dbReference type="CDD" id="cd17716">
    <property type="entry name" value="BRCT_microcephalin_rpt1"/>
    <property type="match status" value="1"/>
</dbReference>
<dbReference type="Pfam" id="PF00533">
    <property type="entry name" value="BRCT"/>
    <property type="match status" value="1"/>
</dbReference>
<dbReference type="SMART" id="SM00292">
    <property type="entry name" value="BRCT"/>
    <property type="match status" value="2"/>
</dbReference>
<feature type="region of interest" description="Disordered" evidence="5">
    <location>
        <begin position="888"/>
        <end position="931"/>
    </location>
</feature>
<feature type="region of interest" description="Disordered" evidence="5">
    <location>
        <begin position="175"/>
        <end position="386"/>
    </location>
</feature>
<dbReference type="PANTHER" id="PTHR14625">
    <property type="entry name" value="MICROCEPHALIN"/>
    <property type="match status" value="1"/>
</dbReference>
<evidence type="ECO:0000259" key="6">
    <source>
        <dbReference type="PROSITE" id="PS50172"/>
    </source>
</evidence>
<dbReference type="VEuPathDB" id="FungiDB:PPTG_00528"/>
<evidence type="ECO:0000313" key="8">
    <source>
        <dbReference type="EMBL" id="ETK96769.1"/>
    </source>
</evidence>
<dbReference type="PROSITE" id="PS50172">
    <property type="entry name" value="BRCT"/>
    <property type="match status" value="3"/>
</dbReference>
<reference evidence="8" key="1">
    <citation type="submission" date="2013-11" db="EMBL/GenBank/DDBJ databases">
        <title>The Genome Sequence of Phytophthora parasitica CJ02B3.</title>
        <authorList>
            <consortium name="The Broad Institute Genomics Platform"/>
            <person name="Russ C."/>
            <person name="Tyler B."/>
            <person name="Panabieres F."/>
            <person name="Shan W."/>
            <person name="Tripathy S."/>
            <person name="Grunwald N."/>
            <person name="Machado M."/>
            <person name="Johnson C.S."/>
            <person name="Arredondo F."/>
            <person name="Hong C."/>
            <person name="Coffey M."/>
            <person name="Young S.K."/>
            <person name="Zeng Q."/>
            <person name="Gargeya S."/>
            <person name="Fitzgerald M."/>
            <person name="Abouelleil A."/>
            <person name="Alvarado L."/>
            <person name="Chapman S.B."/>
            <person name="Gainer-Dewar J."/>
            <person name="Goldberg J."/>
            <person name="Griggs A."/>
            <person name="Gujja S."/>
            <person name="Hansen M."/>
            <person name="Howarth C."/>
            <person name="Imamovic A."/>
            <person name="Ireland A."/>
            <person name="Larimer J."/>
            <person name="McCowan C."/>
            <person name="Murphy C."/>
            <person name="Pearson M."/>
            <person name="Poon T.W."/>
            <person name="Priest M."/>
            <person name="Roberts A."/>
            <person name="Saif S."/>
            <person name="Shea T."/>
            <person name="Sykes S."/>
            <person name="Wortman J."/>
            <person name="Nusbaum C."/>
            <person name="Birren B."/>
        </authorList>
    </citation>
    <scope>NUCLEOTIDE SEQUENCE [LARGE SCALE GENOMIC DNA]</scope>
    <source>
        <strain evidence="8">CJ02B3</strain>
    </source>
</reference>
<dbReference type="Pfam" id="PF16589">
    <property type="entry name" value="BRCT_2"/>
    <property type="match status" value="1"/>
</dbReference>
<keyword evidence="2 4" id="KW-0863">Zinc-finger</keyword>
<dbReference type="GO" id="GO:0000278">
    <property type="term" value="P:mitotic cell cycle"/>
    <property type="evidence" value="ECO:0007669"/>
    <property type="project" value="TreeGrafter"/>
</dbReference>
<dbReference type="InterPro" id="IPR001357">
    <property type="entry name" value="BRCT_dom"/>
</dbReference>
<feature type="domain" description="RanBP2-type" evidence="7">
    <location>
        <begin position="392"/>
        <end position="421"/>
    </location>
</feature>
<evidence type="ECO:0008006" key="9">
    <source>
        <dbReference type="Google" id="ProtNLM"/>
    </source>
</evidence>
<sequence>MVAAVSISLSAAPRTTRMPTRASPRAATTSTASSTASLSATASTAPSTASTRRRPRNTGPLKGVVAMVDVRVGADAQIDCSDVVARKLRELGASTVKRFTPKLTHMVLSHFTPVWKTKIAKWQAGGGSMAAAATRYELKIVSQLWVNACYVSKKRMDERPFFPVSQHNIIDSSASTVKPKLKRRQSLGSEASKTENKENTDTKTTSATTEDKKEATTAPTSNFKVNKALNGGRRKRRALSMEPVTSDAILKMLGTEPVPETEFSTPKKQPIRPKSVSSSAKRRKTLNGPPTQQDEDEVTASQASGIVAESESENEDERVKTNDVIVIQDSQASQPSPAPLKEPVVLSGSSSTPTTSNGEFDIGTPDDKRPTARELRRRNRNSLSYGSGLTLKTGIWSCAACGCSNPRSRRYCTDCHASRGSAKSPGADSTATASPATVASTVDSPKTPATPATASAPATPKPKTPTPKKKRTPGSANSLKTPLSSPSLERTPRSLTRPTARSAAKIRTPSPAASRAARSATKSATPSPASRSRTQSPAASRARSATKSEIPSPGNRSRTQSPAARSSVPKQTTRSSLASASVSIDMPKPPVKKAQRTVPATKAPSSAMKLTQSAAKKRARPPVSTSSLTTPVVKKARRDNKGSTVDKQLVTPGSVSGFMRKHREVNSTPIPMAMSFSSTTSRKTPRKCPRNVFGITGVSAEARGVLQCAIHAIDANMANESGYRKARVVKSVDYAAGVTHLIVGRDTKRTIKVLFAIARGAWIVTEDWAFSSLEQERWLPEEDFELTMFANKFSREHPESRQIFKGTKFFVGSTVEPSREVLQSLIQVAGGEISKQVSVADICICGDASLFRRAQRTGIRVVTAKWVFDSIASMKLQGDTGYAFTESFGTPAKTPSKSRRAVESFGTPALTPAKKRSAVTSGLEAHSTVPE</sequence>
<feature type="compositionally biased region" description="Polar residues" evidence="5">
    <location>
        <begin position="474"/>
        <end position="499"/>
    </location>
</feature>
<feature type="region of interest" description="Disordered" evidence="5">
    <location>
        <begin position="1"/>
        <end position="62"/>
    </location>
</feature>
<feature type="region of interest" description="Disordered" evidence="5">
    <location>
        <begin position="416"/>
        <end position="650"/>
    </location>
</feature>
<dbReference type="PROSITE" id="PS01358">
    <property type="entry name" value="ZF_RANBP2_1"/>
    <property type="match status" value="1"/>
</dbReference>
<dbReference type="GO" id="GO:0008270">
    <property type="term" value="F:zinc ion binding"/>
    <property type="evidence" value="ECO:0007669"/>
    <property type="project" value="UniProtKB-KW"/>
</dbReference>
<evidence type="ECO:0000256" key="4">
    <source>
        <dbReference type="PROSITE-ProRule" id="PRU00322"/>
    </source>
</evidence>
<feature type="domain" description="BRCT" evidence="6">
    <location>
        <begin position="799"/>
        <end position="884"/>
    </location>
</feature>
<dbReference type="Gene3D" id="3.40.50.10190">
    <property type="entry name" value="BRCT domain"/>
    <property type="match status" value="3"/>
</dbReference>
<feature type="compositionally biased region" description="Low complexity" evidence="5">
    <location>
        <begin position="347"/>
        <end position="356"/>
    </location>
</feature>
<dbReference type="CDD" id="cd17736">
    <property type="entry name" value="BRCT_microcephalin_rpt2"/>
    <property type="match status" value="1"/>
</dbReference>
<feature type="compositionally biased region" description="Low complexity" evidence="5">
    <location>
        <begin position="424"/>
        <end position="458"/>
    </location>
</feature>
<feature type="compositionally biased region" description="Basic and acidic residues" evidence="5">
    <location>
        <begin position="365"/>
        <end position="374"/>
    </location>
</feature>
<organism evidence="8">
    <name type="scientific">Phytophthora nicotianae</name>
    <name type="common">Potato buckeye rot agent</name>
    <name type="synonym">Phytophthora parasitica</name>
    <dbReference type="NCBI Taxonomy" id="4792"/>
    <lineage>
        <taxon>Eukaryota</taxon>
        <taxon>Sar</taxon>
        <taxon>Stramenopiles</taxon>
        <taxon>Oomycota</taxon>
        <taxon>Peronosporomycetes</taxon>
        <taxon>Peronosporales</taxon>
        <taxon>Peronosporaceae</taxon>
        <taxon>Phytophthora</taxon>
    </lineage>
</organism>
<evidence type="ECO:0000259" key="7">
    <source>
        <dbReference type="PROSITE" id="PS50199"/>
    </source>
</evidence>
<dbReference type="AlphaFoldDB" id="W2HNM5"/>
<keyword evidence="1" id="KW-0479">Metal-binding</keyword>